<sequence>MKNIANSAAKNISSDDSQTMVPTLVTLGRFARTWGVVSIAEAVTGAIIAPLSHE</sequence>
<evidence type="ECO:0000313" key="2">
    <source>
        <dbReference type="Proteomes" id="UP001501427"/>
    </source>
</evidence>
<evidence type="ECO:0008006" key="3">
    <source>
        <dbReference type="Google" id="ProtNLM"/>
    </source>
</evidence>
<organism evidence="1 2">
    <name type="scientific">Actinomadura livida</name>
    <dbReference type="NCBI Taxonomy" id="79909"/>
    <lineage>
        <taxon>Bacteria</taxon>
        <taxon>Bacillati</taxon>
        <taxon>Actinomycetota</taxon>
        <taxon>Actinomycetes</taxon>
        <taxon>Streptosporangiales</taxon>
        <taxon>Thermomonosporaceae</taxon>
        <taxon>Actinomadura</taxon>
    </lineage>
</organism>
<gene>
    <name evidence="1" type="ORF">GCM10009546_72530</name>
</gene>
<dbReference type="Proteomes" id="UP001501427">
    <property type="component" value="Unassembled WGS sequence"/>
</dbReference>
<name>A0ABP3QYU4_9ACTN</name>
<accession>A0ABP3QYU4</accession>
<protein>
    <recommendedName>
        <fullName evidence="3">MFS transporter</fullName>
    </recommendedName>
</protein>
<comment type="caution">
    <text evidence="1">The sequence shown here is derived from an EMBL/GenBank/DDBJ whole genome shotgun (WGS) entry which is preliminary data.</text>
</comment>
<proteinExistence type="predicted"/>
<evidence type="ECO:0000313" key="1">
    <source>
        <dbReference type="EMBL" id="GAA0600008.1"/>
    </source>
</evidence>
<dbReference type="EMBL" id="BAAAHD010000095">
    <property type="protein sequence ID" value="GAA0600008.1"/>
    <property type="molecule type" value="Genomic_DNA"/>
</dbReference>
<keyword evidence="2" id="KW-1185">Reference proteome</keyword>
<reference evidence="2" key="1">
    <citation type="journal article" date="2019" name="Int. J. Syst. Evol. Microbiol.">
        <title>The Global Catalogue of Microorganisms (GCM) 10K type strain sequencing project: providing services to taxonomists for standard genome sequencing and annotation.</title>
        <authorList>
            <consortium name="The Broad Institute Genomics Platform"/>
            <consortium name="The Broad Institute Genome Sequencing Center for Infectious Disease"/>
            <person name="Wu L."/>
            <person name="Ma J."/>
        </authorList>
    </citation>
    <scope>NUCLEOTIDE SEQUENCE [LARGE SCALE GENOMIC DNA]</scope>
    <source>
        <strain evidence="2">JCM 10667</strain>
    </source>
</reference>